<gene>
    <name evidence="1" type="ORF">C7999DRAFT_16707</name>
</gene>
<accession>A0AAN7HME3</accession>
<protein>
    <submittedName>
        <fullName evidence="1">Uncharacterized protein</fullName>
    </submittedName>
</protein>
<keyword evidence="2" id="KW-1185">Reference proteome</keyword>
<comment type="caution">
    <text evidence="1">The sequence shown here is derived from an EMBL/GenBank/DDBJ whole genome shotgun (WGS) entry which is preliminary data.</text>
</comment>
<evidence type="ECO:0000313" key="1">
    <source>
        <dbReference type="EMBL" id="KAK4245074.1"/>
    </source>
</evidence>
<organism evidence="1 2">
    <name type="scientific">Corynascus novoguineensis</name>
    <dbReference type="NCBI Taxonomy" id="1126955"/>
    <lineage>
        <taxon>Eukaryota</taxon>
        <taxon>Fungi</taxon>
        <taxon>Dikarya</taxon>
        <taxon>Ascomycota</taxon>
        <taxon>Pezizomycotina</taxon>
        <taxon>Sordariomycetes</taxon>
        <taxon>Sordariomycetidae</taxon>
        <taxon>Sordariales</taxon>
        <taxon>Chaetomiaceae</taxon>
        <taxon>Corynascus</taxon>
    </lineage>
</organism>
<dbReference type="EMBL" id="MU857712">
    <property type="protein sequence ID" value="KAK4245074.1"/>
    <property type="molecule type" value="Genomic_DNA"/>
</dbReference>
<reference evidence="1" key="1">
    <citation type="journal article" date="2023" name="Mol. Phylogenet. Evol.">
        <title>Genome-scale phylogeny and comparative genomics of the fungal order Sordariales.</title>
        <authorList>
            <person name="Hensen N."/>
            <person name="Bonometti L."/>
            <person name="Westerberg I."/>
            <person name="Brannstrom I.O."/>
            <person name="Guillou S."/>
            <person name="Cros-Aarteil S."/>
            <person name="Calhoun S."/>
            <person name="Haridas S."/>
            <person name="Kuo A."/>
            <person name="Mondo S."/>
            <person name="Pangilinan J."/>
            <person name="Riley R."/>
            <person name="LaButti K."/>
            <person name="Andreopoulos B."/>
            <person name="Lipzen A."/>
            <person name="Chen C."/>
            <person name="Yan M."/>
            <person name="Daum C."/>
            <person name="Ng V."/>
            <person name="Clum A."/>
            <person name="Steindorff A."/>
            <person name="Ohm R.A."/>
            <person name="Martin F."/>
            <person name="Silar P."/>
            <person name="Natvig D.O."/>
            <person name="Lalanne C."/>
            <person name="Gautier V."/>
            <person name="Ament-Velasquez S.L."/>
            <person name="Kruys A."/>
            <person name="Hutchinson M.I."/>
            <person name="Powell A.J."/>
            <person name="Barry K."/>
            <person name="Miller A.N."/>
            <person name="Grigoriev I.V."/>
            <person name="Debuchy R."/>
            <person name="Gladieux P."/>
            <person name="Hiltunen Thoren M."/>
            <person name="Johannesson H."/>
        </authorList>
    </citation>
    <scope>NUCLEOTIDE SEQUENCE</scope>
    <source>
        <strain evidence="1">CBS 359.72</strain>
    </source>
</reference>
<evidence type="ECO:0000313" key="2">
    <source>
        <dbReference type="Proteomes" id="UP001303647"/>
    </source>
</evidence>
<dbReference type="AlphaFoldDB" id="A0AAN7HME3"/>
<proteinExistence type="predicted"/>
<reference evidence="1" key="2">
    <citation type="submission" date="2023-05" db="EMBL/GenBank/DDBJ databases">
        <authorList>
            <consortium name="Lawrence Berkeley National Laboratory"/>
            <person name="Steindorff A."/>
            <person name="Hensen N."/>
            <person name="Bonometti L."/>
            <person name="Westerberg I."/>
            <person name="Brannstrom I.O."/>
            <person name="Guillou S."/>
            <person name="Cros-Aarteil S."/>
            <person name="Calhoun S."/>
            <person name="Haridas S."/>
            <person name="Kuo A."/>
            <person name="Mondo S."/>
            <person name="Pangilinan J."/>
            <person name="Riley R."/>
            <person name="Labutti K."/>
            <person name="Andreopoulos B."/>
            <person name="Lipzen A."/>
            <person name="Chen C."/>
            <person name="Yanf M."/>
            <person name="Daum C."/>
            <person name="Ng V."/>
            <person name="Clum A."/>
            <person name="Ohm R."/>
            <person name="Martin F."/>
            <person name="Silar P."/>
            <person name="Natvig D."/>
            <person name="Lalanne C."/>
            <person name="Gautier V."/>
            <person name="Ament-Velasquez S.L."/>
            <person name="Kruys A."/>
            <person name="Hutchinson M.I."/>
            <person name="Powell A.J."/>
            <person name="Barry K."/>
            <person name="Miller A.N."/>
            <person name="Grigoriev I.V."/>
            <person name="Debuchy R."/>
            <person name="Gladieux P."/>
            <person name="Thoren M.H."/>
            <person name="Johannesson H."/>
        </authorList>
    </citation>
    <scope>NUCLEOTIDE SEQUENCE</scope>
    <source>
        <strain evidence="1">CBS 359.72</strain>
    </source>
</reference>
<name>A0AAN7HME3_9PEZI</name>
<sequence length="258" mass="29644">MSPLADFNDLPGLRDYSGKQSHSKGVNEILDVVRKLAAVQIPSCVVGVKALFYYGASREWDLCIPDEKIEEAKTLLLSPNDSTKYEAATPPPPVPWSRRHMFPCLRLKGFNFWFILVPSSDCLVDPSVPDHVERSRSGVPYASLVQFARSLLVQQLRHDVADLVDGMNLDVDWGMQHVDFDALQKESAKFIDLRNRRVKEAGDGHGFCSPKNMERLWRDLANEEAKERRIEPMKKSRYLTRWQRIKDPRDPREKDRPV</sequence>
<dbReference type="Proteomes" id="UP001303647">
    <property type="component" value="Unassembled WGS sequence"/>
</dbReference>